<accession>A0A813HI42</accession>
<sequence>MAALRSDNRAVAHAEACLESEIAAHRSFGPEIATAKEDLEMCRAAVQRSCAVLRDGLWSNPEEAEQHITALGLLGRRMSLDRRVFEALPGACSPSRHPRSRAFVEVLTLVERSLREKGADLESKLAQLASAASAGLREVREAEAAAEAAKDRQLASHEAVRHAAEAHRRLEATFSMGFESSSSRNGGRRKLPALADSNASKDWRAPAGRQNSSLMAALEDQSRDRPGTGTSPALVLQEGMTSGASSSKSRLPAGFEAGFEAPPLVAFWEDDELESAGHSHHDEEPMEEALWSALHTSDTDEQPAGRARGGGRLKRALSQESAPGLPLPDSLASGSRITANSAKNSNMDSEEPRSAAELTVLALLEYGDEKGLAVIKGLKPEDVKKILVHRSAIGPVSKLADLPHMLGRKLSIKKFLSDNAV</sequence>
<evidence type="ECO:0000313" key="2">
    <source>
        <dbReference type="EMBL" id="CAE8638120.1"/>
    </source>
</evidence>
<dbReference type="EMBL" id="CAJNNW010001393">
    <property type="protein sequence ID" value="CAE8638120.1"/>
    <property type="molecule type" value="Genomic_DNA"/>
</dbReference>
<evidence type="ECO:0000313" key="3">
    <source>
        <dbReference type="Proteomes" id="UP000626109"/>
    </source>
</evidence>
<dbReference type="Proteomes" id="UP000626109">
    <property type="component" value="Unassembled WGS sequence"/>
</dbReference>
<feature type="region of interest" description="Disordered" evidence="1">
    <location>
        <begin position="295"/>
        <end position="335"/>
    </location>
</feature>
<protein>
    <submittedName>
        <fullName evidence="2">Uncharacterized protein</fullName>
    </submittedName>
</protein>
<proteinExistence type="predicted"/>
<reference evidence="2" key="1">
    <citation type="submission" date="2021-02" db="EMBL/GenBank/DDBJ databases">
        <authorList>
            <person name="Dougan E. K."/>
            <person name="Rhodes N."/>
            <person name="Thang M."/>
            <person name="Chan C."/>
        </authorList>
    </citation>
    <scope>NUCLEOTIDE SEQUENCE</scope>
</reference>
<dbReference type="AlphaFoldDB" id="A0A813HI42"/>
<organism evidence="2 3">
    <name type="scientific">Polarella glacialis</name>
    <name type="common">Dinoflagellate</name>
    <dbReference type="NCBI Taxonomy" id="89957"/>
    <lineage>
        <taxon>Eukaryota</taxon>
        <taxon>Sar</taxon>
        <taxon>Alveolata</taxon>
        <taxon>Dinophyceae</taxon>
        <taxon>Suessiales</taxon>
        <taxon>Suessiaceae</taxon>
        <taxon>Polarella</taxon>
    </lineage>
</organism>
<feature type="region of interest" description="Disordered" evidence="1">
    <location>
        <begin position="177"/>
        <end position="210"/>
    </location>
</feature>
<gene>
    <name evidence="2" type="ORF">PGLA2088_LOCUS1765</name>
</gene>
<comment type="caution">
    <text evidence="2">The sequence shown here is derived from an EMBL/GenBank/DDBJ whole genome shotgun (WGS) entry which is preliminary data.</text>
</comment>
<evidence type="ECO:0000256" key="1">
    <source>
        <dbReference type="SAM" id="MobiDB-lite"/>
    </source>
</evidence>
<name>A0A813HI42_POLGL</name>